<dbReference type="SUPFAM" id="SSF51182">
    <property type="entry name" value="RmlC-like cupins"/>
    <property type="match status" value="1"/>
</dbReference>
<dbReference type="AlphaFoldDB" id="F4QT97"/>
<dbReference type="Gene3D" id="2.60.120.10">
    <property type="entry name" value="Jelly Rolls"/>
    <property type="match status" value="1"/>
</dbReference>
<evidence type="ECO:0000313" key="2">
    <source>
        <dbReference type="EMBL" id="EGF89967.1"/>
    </source>
</evidence>
<dbReference type="InterPro" id="IPR013096">
    <property type="entry name" value="Cupin_2"/>
</dbReference>
<organism evidence="2 3">
    <name type="scientific">Asticcacaulis biprosthecium C19</name>
    <dbReference type="NCBI Taxonomy" id="715226"/>
    <lineage>
        <taxon>Bacteria</taxon>
        <taxon>Pseudomonadati</taxon>
        <taxon>Pseudomonadota</taxon>
        <taxon>Alphaproteobacteria</taxon>
        <taxon>Caulobacterales</taxon>
        <taxon>Caulobacteraceae</taxon>
        <taxon>Asticcacaulis</taxon>
    </lineage>
</organism>
<dbReference type="InterPro" id="IPR014710">
    <property type="entry name" value="RmlC-like_jellyroll"/>
</dbReference>
<dbReference type="eggNOG" id="COG1917">
    <property type="taxonomic scope" value="Bacteria"/>
</dbReference>
<dbReference type="PANTHER" id="PTHR36156">
    <property type="entry name" value="SLR2101 PROTEIN"/>
    <property type="match status" value="1"/>
</dbReference>
<reference evidence="3" key="1">
    <citation type="submission" date="2011-03" db="EMBL/GenBank/DDBJ databases">
        <title>Draft genome sequence of Brevundimonas diminuta.</title>
        <authorList>
            <person name="Brown P.J.B."/>
            <person name="Buechlein A."/>
            <person name="Hemmerich C."/>
            <person name="Brun Y.V."/>
        </authorList>
    </citation>
    <scope>NUCLEOTIDE SEQUENCE [LARGE SCALE GENOMIC DNA]</scope>
    <source>
        <strain evidence="3">C19</strain>
    </source>
</reference>
<gene>
    <name evidence="2" type="ORF">ABI_43940</name>
</gene>
<dbReference type="CDD" id="cd02231">
    <property type="entry name" value="cupin_BLL6423-like"/>
    <property type="match status" value="1"/>
</dbReference>
<dbReference type="RefSeq" id="WP_006275166.1">
    <property type="nucleotide sequence ID" value="NZ_GL883080.1"/>
</dbReference>
<proteinExistence type="predicted"/>
<dbReference type="InterPro" id="IPR011051">
    <property type="entry name" value="RmlC_Cupin_sf"/>
</dbReference>
<evidence type="ECO:0000313" key="3">
    <source>
        <dbReference type="Proteomes" id="UP000006512"/>
    </source>
</evidence>
<dbReference type="InterPro" id="IPR047142">
    <property type="entry name" value="OryJ/VirC-like"/>
</dbReference>
<dbReference type="Proteomes" id="UP000006512">
    <property type="component" value="Unassembled WGS sequence"/>
</dbReference>
<dbReference type="STRING" id="715226.ABI_43940"/>
<keyword evidence="3" id="KW-1185">Reference proteome</keyword>
<protein>
    <submittedName>
        <fullName evidence="2">Cupin domain protein</fullName>
    </submittedName>
</protein>
<dbReference type="Gene3D" id="2.20.70.150">
    <property type="match status" value="1"/>
</dbReference>
<dbReference type="Pfam" id="PF07883">
    <property type="entry name" value="Cupin_2"/>
    <property type="match status" value="1"/>
</dbReference>
<dbReference type="EMBL" id="GL883080">
    <property type="protein sequence ID" value="EGF89967.1"/>
    <property type="molecule type" value="Genomic_DNA"/>
</dbReference>
<dbReference type="PANTHER" id="PTHR36156:SF2">
    <property type="entry name" value="CUPIN TYPE-2 DOMAIN-CONTAINING PROTEIN"/>
    <property type="match status" value="1"/>
</dbReference>
<dbReference type="HOGENOM" id="CLU_096188_2_2_5"/>
<feature type="domain" description="Cupin type-2" evidence="1">
    <location>
        <begin position="88"/>
        <end position="155"/>
    </location>
</feature>
<sequence>MIFNLFSSRKKSSSMIKKHRRIVTGHDARGRAVVERDELIEGYVTPTKDAVLTSLWATDSFPCDNTDRRDGRDLITGLVCPSGSVLRIVDMLPHSRSPFHRTTSLDYAIVVSGEVDMELDDGLMVSMKAGDVAMQRGTIHAWVNRSEAPCSIVFVLLGAHPVVIDGQPLEPTPMHGIT</sequence>
<name>F4QT97_9CAUL</name>
<accession>F4QT97</accession>
<evidence type="ECO:0000259" key="1">
    <source>
        <dbReference type="Pfam" id="PF07883"/>
    </source>
</evidence>